<organism evidence="1">
    <name type="scientific">Candidatus Nitrosarchaeum limnium SFB1</name>
    <dbReference type="NCBI Taxonomy" id="886738"/>
    <lineage>
        <taxon>Archaea</taxon>
        <taxon>Nitrososphaerota</taxon>
        <taxon>Nitrososphaeria</taxon>
        <taxon>Nitrosopumilales</taxon>
        <taxon>Nitrosopumilaceae</taxon>
        <taxon>Nitrosarchaeum</taxon>
    </lineage>
</organism>
<dbReference type="Proteomes" id="UP000004348">
    <property type="component" value="Chromosome"/>
</dbReference>
<evidence type="ECO:0000313" key="1">
    <source>
        <dbReference type="EMBL" id="EGG41836.1"/>
    </source>
</evidence>
<gene>
    <name evidence="1" type="ORF">Nlim_1279</name>
</gene>
<dbReference type="STRING" id="886738.Nlim_1279"/>
<dbReference type="InterPro" id="IPR023393">
    <property type="entry name" value="START-like_dom_sf"/>
</dbReference>
<name>F3KLA0_9ARCH</name>
<comment type="caution">
    <text evidence="1">The sequence shown here is derived from an EMBL/GenBank/DDBJ whole genome shotgun (WGS) entry which is preliminary data.</text>
</comment>
<dbReference type="HOGENOM" id="CLU_2021573_0_0_2"/>
<dbReference type="EMBL" id="AEGP01000046">
    <property type="protein sequence ID" value="EGG41836.1"/>
    <property type="molecule type" value="Genomic_DNA"/>
</dbReference>
<accession>F3KLA0</accession>
<protein>
    <recommendedName>
        <fullName evidence="2">Activator of Hsp90 ATPase 1 family protein</fullName>
    </recommendedName>
</protein>
<sequence length="131" mass="15045">MNTPRSVIVKTMVTTKDVESVFEFLINVKNWESGGALKNVQKTSDDFWLCDSPFGQAKIKLRSNEKFGILDHDFFVDGGKWTVSCRVTPNESGSTVSWLFIRPESMTQEQFEEQLKNFDTEIIGWKKSLEL</sequence>
<reference evidence="1" key="1">
    <citation type="journal article" date="2011" name="PLoS ONE">
        <title>Genome of a low-salinity ammonia-oxidizing archaeon determined by single-cell and metagenomic analysis.</title>
        <authorList>
            <person name="Blainey P.C."/>
            <person name="Mosier A.C."/>
            <person name="Potanina A."/>
            <person name="Francis C.A."/>
            <person name="Quake S.R."/>
        </authorList>
    </citation>
    <scope>NUCLEOTIDE SEQUENCE [LARGE SCALE GENOMIC DNA]</scope>
    <source>
        <strain evidence="1">SFB1</strain>
    </source>
</reference>
<dbReference type="SUPFAM" id="SSF55961">
    <property type="entry name" value="Bet v1-like"/>
    <property type="match status" value="1"/>
</dbReference>
<proteinExistence type="predicted"/>
<dbReference type="AlphaFoldDB" id="F3KLA0"/>
<evidence type="ECO:0008006" key="2">
    <source>
        <dbReference type="Google" id="ProtNLM"/>
    </source>
</evidence>
<dbReference type="Gene3D" id="3.30.530.20">
    <property type="match status" value="1"/>
</dbReference>